<proteinExistence type="predicted"/>
<dbReference type="AlphaFoldDB" id="A0A0D3IBF6"/>
<keyword evidence="4" id="KW-1185">Reference proteome</keyword>
<dbReference type="Pfam" id="PF00175">
    <property type="entry name" value="NAD_binding_1"/>
    <property type="match status" value="1"/>
</dbReference>
<dbReference type="SUPFAM" id="SSF52343">
    <property type="entry name" value="Ferredoxin reductase-like, C-terminal NADP-linked domain"/>
    <property type="match status" value="1"/>
</dbReference>
<dbReference type="GeneID" id="17254763"/>
<protein>
    <recommendedName>
        <fullName evidence="2">Oxidoreductase FAD/NAD(P)-binding domain-containing protein</fullName>
    </recommendedName>
</protein>
<dbReference type="EnsemblProtists" id="EOD08591">
    <property type="protein sequence ID" value="EOD08591"/>
    <property type="gene ID" value="EMIHUDRAFT_438265"/>
</dbReference>
<dbReference type="PANTHER" id="PTHR47215">
    <property type="match status" value="1"/>
</dbReference>
<reference evidence="3" key="2">
    <citation type="submission" date="2024-10" db="UniProtKB">
        <authorList>
            <consortium name="EnsemblProtists"/>
        </authorList>
    </citation>
    <scope>IDENTIFICATION</scope>
</reference>
<dbReference type="KEGG" id="ehx:EMIHUDRAFT_438265"/>
<dbReference type="PaxDb" id="2903-EOD08591"/>
<dbReference type="HOGENOM" id="CLU_066103_0_0_1"/>
<reference evidence="4" key="1">
    <citation type="journal article" date="2013" name="Nature">
        <title>Pan genome of the phytoplankton Emiliania underpins its global distribution.</title>
        <authorList>
            <person name="Read B.A."/>
            <person name="Kegel J."/>
            <person name="Klute M.J."/>
            <person name="Kuo A."/>
            <person name="Lefebvre S.C."/>
            <person name="Maumus F."/>
            <person name="Mayer C."/>
            <person name="Miller J."/>
            <person name="Monier A."/>
            <person name="Salamov A."/>
            <person name="Young J."/>
            <person name="Aguilar M."/>
            <person name="Claverie J.M."/>
            <person name="Frickenhaus S."/>
            <person name="Gonzalez K."/>
            <person name="Herman E.K."/>
            <person name="Lin Y.C."/>
            <person name="Napier J."/>
            <person name="Ogata H."/>
            <person name="Sarno A.F."/>
            <person name="Shmutz J."/>
            <person name="Schroeder D."/>
            <person name="de Vargas C."/>
            <person name="Verret F."/>
            <person name="von Dassow P."/>
            <person name="Valentin K."/>
            <person name="Van de Peer Y."/>
            <person name="Wheeler G."/>
            <person name="Dacks J.B."/>
            <person name="Delwiche C.F."/>
            <person name="Dyhrman S.T."/>
            <person name="Glockner G."/>
            <person name="John U."/>
            <person name="Richards T."/>
            <person name="Worden A.Z."/>
            <person name="Zhang X."/>
            <person name="Grigoriev I.V."/>
            <person name="Allen A.E."/>
            <person name="Bidle K."/>
            <person name="Borodovsky M."/>
            <person name="Bowler C."/>
            <person name="Brownlee C."/>
            <person name="Cock J.M."/>
            <person name="Elias M."/>
            <person name="Gladyshev V.N."/>
            <person name="Groth M."/>
            <person name="Guda C."/>
            <person name="Hadaegh A."/>
            <person name="Iglesias-Rodriguez M.D."/>
            <person name="Jenkins J."/>
            <person name="Jones B.M."/>
            <person name="Lawson T."/>
            <person name="Leese F."/>
            <person name="Lindquist E."/>
            <person name="Lobanov A."/>
            <person name="Lomsadze A."/>
            <person name="Malik S.B."/>
            <person name="Marsh M.E."/>
            <person name="Mackinder L."/>
            <person name="Mock T."/>
            <person name="Mueller-Roeber B."/>
            <person name="Pagarete A."/>
            <person name="Parker M."/>
            <person name="Probert I."/>
            <person name="Quesneville H."/>
            <person name="Raines C."/>
            <person name="Rensing S.A."/>
            <person name="Riano-Pachon D.M."/>
            <person name="Richier S."/>
            <person name="Rokitta S."/>
            <person name="Shiraiwa Y."/>
            <person name="Soanes D.M."/>
            <person name="van der Giezen M."/>
            <person name="Wahlund T.M."/>
            <person name="Williams B."/>
            <person name="Wilson W."/>
            <person name="Wolfe G."/>
            <person name="Wurch L.L."/>
        </authorList>
    </citation>
    <scope>NUCLEOTIDE SEQUENCE</scope>
</reference>
<dbReference type="STRING" id="2903.R1DCN0"/>
<dbReference type="Proteomes" id="UP000013827">
    <property type="component" value="Unassembled WGS sequence"/>
</dbReference>
<dbReference type="RefSeq" id="XP_005761020.1">
    <property type="nucleotide sequence ID" value="XM_005760963.1"/>
</dbReference>
<evidence type="ECO:0000313" key="3">
    <source>
        <dbReference type="EnsemblProtists" id="EOD08591"/>
    </source>
</evidence>
<accession>A0A0D3IBF6</accession>
<dbReference type="PANTHER" id="PTHR47215:SF1">
    <property type="entry name" value="F9L1.8 PROTEIN"/>
    <property type="match status" value="1"/>
</dbReference>
<keyword evidence="1" id="KW-0732">Signal</keyword>
<dbReference type="SUPFAM" id="SSF63380">
    <property type="entry name" value="Riboflavin synthase domain-like"/>
    <property type="match status" value="1"/>
</dbReference>
<feature type="chain" id="PRO_5044200664" description="Oxidoreductase FAD/NAD(P)-binding domain-containing protein" evidence="1">
    <location>
        <begin position="23"/>
        <end position="273"/>
    </location>
</feature>
<feature type="signal peptide" evidence="1">
    <location>
        <begin position="1"/>
        <end position="22"/>
    </location>
</feature>
<sequence length="273" mass="28232">MLPLLVPSVALLGLVLQPPSPAARSVRAPRAGRVLLGWGPDPVWSDQSVESISDAGEGLKAITIDAALDGFGKGGQYLQIREPGAEKAGIFAIASAPGASPLEFLIKEQPPSDWSPGTGWLTGASAGAALEMSQAMGSGFLKTDDALEGISTVLLFAVGSGISPIRSVIESGALDGKSVELFYGARTPAMMSYTDKFAAWEELGVSVTPVISQPEGTGWEGCTGYVQDVAREKGIADPKATALLLCGMKGMAVAIKEMAEEAGIPEERVLANF</sequence>
<evidence type="ECO:0000313" key="4">
    <source>
        <dbReference type="Proteomes" id="UP000013827"/>
    </source>
</evidence>
<dbReference type="CDD" id="cd00322">
    <property type="entry name" value="FNR_like"/>
    <property type="match status" value="1"/>
</dbReference>
<dbReference type="eggNOG" id="ENOG502QQ7C">
    <property type="taxonomic scope" value="Eukaryota"/>
</dbReference>
<evidence type="ECO:0000259" key="2">
    <source>
        <dbReference type="Pfam" id="PF00175"/>
    </source>
</evidence>
<dbReference type="InterPro" id="IPR017938">
    <property type="entry name" value="Riboflavin_synthase-like_b-brl"/>
</dbReference>
<dbReference type="GO" id="GO:0016491">
    <property type="term" value="F:oxidoreductase activity"/>
    <property type="evidence" value="ECO:0007669"/>
    <property type="project" value="InterPro"/>
</dbReference>
<dbReference type="InterPro" id="IPR001433">
    <property type="entry name" value="OxRdtase_FAD/NAD-bd"/>
</dbReference>
<evidence type="ECO:0000256" key="1">
    <source>
        <dbReference type="SAM" id="SignalP"/>
    </source>
</evidence>
<feature type="domain" description="Oxidoreductase FAD/NAD(P)-binding" evidence="2">
    <location>
        <begin position="157"/>
        <end position="256"/>
    </location>
</feature>
<dbReference type="InterPro" id="IPR039261">
    <property type="entry name" value="FNR_nucleotide-bd"/>
</dbReference>
<dbReference type="OMA" id="CLCDLRP"/>
<dbReference type="Gene3D" id="3.40.50.80">
    <property type="entry name" value="Nucleotide-binding domain of ferredoxin-NADP reductase (FNR) module"/>
    <property type="match status" value="1"/>
</dbReference>
<name>A0A0D3IBF6_EMIH1</name>
<organism evidence="3 4">
    <name type="scientific">Emiliania huxleyi (strain CCMP1516)</name>
    <dbReference type="NCBI Taxonomy" id="280463"/>
    <lineage>
        <taxon>Eukaryota</taxon>
        <taxon>Haptista</taxon>
        <taxon>Haptophyta</taxon>
        <taxon>Prymnesiophyceae</taxon>
        <taxon>Isochrysidales</taxon>
        <taxon>Noelaerhabdaceae</taxon>
        <taxon>Emiliania</taxon>
    </lineage>
</organism>